<dbReference type="InterPro" id="IPR036523">
    <property type="entry name" value="SurE-like_sf"/>
</dbReference>
<proteinExistence type="inferred from homology"/>
<feature type="binding site" evidence="9">
    <location>
        <position position="95"/>
    </location>
    <ligand>
        <name>a divalent metal cation</name>
        <dbReference type="ChEBI" id="CHEBI:60240"/>
    </ligand>
</feature>
<comment type="cofactor">
    <cofactor evidence="9">
        <name>a divalent metal cation</name>
        <dbReference type="ChEBI" id="CHEBI:60240"/>
    </cofactor>
    <text evidence="9">Binds 1 divalent metal cation per subunit.</text>
</comment>
<evidence type="ECO:0000256" key="4">
    <source>
        <dbReference type="ARBA" id="ARBA00011062"/>
    </source>
</evidence>
<dbReference type="Pfam" id="PF01975">
    <property type="entry name" value="SurE"/>
    <property type="match status" value="1"/>
</dbReference>
<dbReference type="Gene3D" id="3.40.1210.10">
    <property type="entry name" value="Survival protein SurE-like phosphatase/nucleotidase"/>
    <property type="match status" value="1"/>
</dbReference>
<reference evidence="11 12" key="1">
    <citation type="submission" date="2016-02" db="EMBL/GenBank/DDBJ databases">
        <authorList>
            <person name="Wen L."/>
            <person name="He K."/>
            <person name="Yang H."/>
        </authorList>
    </citation>
    <scope>NUCLEOTIDE SEQUENCE [LARGE SCALE GENOMIC DNA]</scope>
    <source>
        <strain evidence="11 12">DSM 22607</strain>
    </source>
</reference>
<protein>
    <recommendedName>
        <fullName evidence="9">5'-nucleotidase SurE</fullName>
        <ecNumber evidence="9">3.1.3.5</ecNumber>
    </recommendedName>
    <alternativeName>
        <fullName evidence="9">Nucleoside 5'-monophosphate phosphohydrolase</fullName>
    </alternativeName>
</protein>
<dbReference type="FunFam" id="3.40.1210.10:FF:000001">
    <property type="entry name" value="5'/3'-nucleotidase SurE"/>
    <property type="match status" value="1"/>
</dbReference>
<keyword evidence="12" id="KW-1185">Reference proteome</keyword>
<dbReference type="GO" id="GO:0008254">
    <property type="term" value="F:3'-nucleotidase activity"/>
    <property type="evidence" value="ECO:0007669"/>
    <property type="project" value="TreeGrafter"/>
</dbReference>
<name>A0A136Q368_9FIRM</name>
<dbReference type="InterPro" id="IPR002828">
    <property type="entry name" value="SurE-like_Pase/nucleotidase"/>
</dbReference>
<dbReference type="GO" id="GO:0000166">
    <property type="term" value="F:nucleotide binding"/>
    <property type="evidence" value="ECO:0007669"/>
    <property type="project" value="UniProtKB-KW"/>
</dbReference>
<comment type="caution">
    <text evidence="11">The sequence shown here is derived from an EMBL/GenBank/DDBJ whole genome shotgun (WGS) entry which is preliminary data.</text>
</comment>
<sequence length="263" mass="28897">MNVLITNDDGIHACGIRALAEAVADIGHRVTVVAPDREKSACAHALTMDMPLTVKPVDGFGMPAYAVAGTPADCVKIGMAHLLDKKADIVLSGINIGANLGSDIVYSGTVNAALEANMLGIPAVAFSQSLLRTQDEDSSAYFREAANLSVQLMQAFAVEELKECIYNVNFPAAAGSAIRGIRFCEQGISAYDDTYEKRTDPFGREYFWISGHLMEDEYNEKHQTDIKWNREGYITITPLKWNQTARDELTSLKCKMKEIKLHF</sequence>
<comment type="function">
    <text evidence="9">Nucleotidase that shows phosphatase activity on nucleoside 5'-monophosphates.</text>
</comment>
<dbReference type="RefSeq" id="WP_066518904.1">
    <property type="nucleotide sequence ID" value="NZ_CABMOF010000001.1"/>
</dbReference>
<dbReference type="SUPFAM" id="SSF64167">
    <property type="entry name" value="SurE-like"/>
    <property type="match status" value="1"/>
</dbReference>
<keyword evidence="7 9" id="KW-0547">Nucleotide-binding</keyword>
<feature type="binding site" evidence="9">
    <location>
        <position position="40"/>
    </location>
    <ligand>
        <name>a divalent metal cation</name>
        <dbReference type="ChEBI" id="CHEBI:60240"/>
    </ligand>
</feature>
<evidence type="ECO:0000313" key="12">
    <source>
        <dbReference type="Proteomes" id="UP000070366"/>
    </source>
</evidence>
<dbReference type="Proteomes" id="UP000070366">
    <property type="component" value="Unassembled WGS sequence"/>
</dbReference>
<dbReference type="GO" id="GO:0005737">
    <property type="term" value="C:cytoplasm"/>
    <property type="evidence" value="ECO:0007669"/>
    <property type="project" value="UniProtKB-SubCell"/>
</dbReference>
<dbReference type="GO" id="GO:0046872">
    <property type="term" value="F:metal ion binding"/>
    <property type="evidence" value="ECO:0007669"/>
    <property type="project" value="UniProtKB-UniRule"/>
</dbReference>
<comment type="cofactor">
    <cofactor evidence="2">
        <name>Mg(2+)</name>
        <dbReference type="ChEBI" id="CHEBI:18420"/>
    </cofactor>
</comment>
<dbReference type="InterPro" id="IPR030048">
    <property type="entry name" value="SurE"/>
</dbReference>
<gene>
    <name evidence="9" type="primary">surE</name>
    <name evidence="11" type="ORF">HMPREF3293_02357</name>
</gene>
<keyword evidence="8 9" id="KW-0378">Hydrolase</keyword>
<accession>A0A136Q368</accession>
<keyword evidence="5 9" id="KW-0963">Cytoplasm</keyword>
<dbReference type="PATRIC" id="fig|626937.4.peg.2314"/>
<comment type="similarity">
    <text evidence="4 9">Belongs to the SurE nucleotidase family.</text>
</comment>
<keyword evidence="6 9" id="KW-0479">Metal-binding</keyword>
<evidence type="ECO:0000256" key="8">
    <source>
        <dbReference type="ARBA" id="ARBA00022801"/>
    </source>
</evidence>
<dbReference type="PANTHER" id="PTHR30457:SF12">
    <property type="entry name" value="5'_3'-NUCLEOTIDASE SURE"/>
    <property type="match status" value="1"/>
</dbReference>
<dbReference type="EC" id="3.1.3.5" evidence="9"/>
<evidence type="ECO:0000256" key="9">
    <source>
        <dbReference type="HAMAP-Rule" id="MF_00060"/>
    </source>
</evidence>
<dbReference type="EMBL" id="LSZW01000063">
    <property type="protein sequence ID" value="KXK65099.1"/>
    <property type="molecule type" value="Genomic_DNA"/>
</dbReference>
<dbReference type="GO" id="GO:0008253">
    <property type="term" value="F:5'-nucleotidase activity"/>
    <property type="evidence" value="ECO:0007669"/>
    <property type="project" value="UniProtKB-UniRule"/>
</dbReference>
<evidence type="ECO:0000259" key="10">
    <source>
        <dbReference type="Pfam" id="PF01975"/>
    </source>
</evidence>
<dbReference type="STRING" id="626937.HMPREF3293_02357"/>
<feature type="binding site" evidence="9">
    <location>
        <position position="9"/>
    </location>
    <ligand>
        <name>a divalent metal cation</name>
        <dbReference type="ChEBI" id="CHEBI:60240"/>
    </ligand>
</feature>
<feature type="domain" description="Survival protein SurE-like phosphatase/nucleotidase" evidence="10">
    <location>
        <begin position="3"/>
        <end position="192"/>
    </location>
</feature>
<evidence type="ECO:0000256" key="2">
    <source>
        <dbReference type="ARBA" id="ARBA00001946"/>
    </source>
</evidence>
<comment type="subcellular location">
    <subcellularLocation>
        <location evidence="3 9">Cytoplasm</location>
    </subcellularLocation>
</comment>
<evidence type="ECO:0000256" key="1">
    <source>
        <dbReference type="ARBA" id="ARBA00000815"/>
    </source>
</evidence>
<dbReference type="PANTHER" id="PTHR30457">
    <property type="entry name" value="5'-NUCLEOTIDASE SURE"/>
    <property type="match status" value="1"/>
</dbReference>
<dbReference type="GO" id="GO:0004309">
    <property type="term" value="F:exopolyphosphatase activity"/>
    <property type="evidence" value="ECO:0007669"/>
    <property type="project" value="TreeGrafter"/>
</dbReference>
<dbReference type="AlphaFoldDB" id="A0A136Q368"/>
<dbReference type="HAMAP" id="MF_00060">
    <property type="entry name" value="SurE"/>
    <property type="match status" value="1"/>
</dbReference>
<feature type="binding site" evidence="9">
    <location>
        <position position="8"/>
    </location>
    <ligand>
        <name>a divalent metal cation</name>
        <dbReference type="ChEBI" id="CHEBI:60240"/>
    </ligand>
</feature>
<comment type="catalytic activity">
    <reaction evidence="1 9">
        <text>a ribonucleoside 5'-phosphate + H2O = a ribonucleoside + phosphate</text>
        <dbReference type="Rhea" id="RHEA:12484"/>
        <dbReference type="ChEBI" id="CHEBI:15377"/>
        <dbReference type="ChEBI" id="CHEBI:18254"/>
        <dbReference type="ChEBI" id="CHEBI:43474"/>
        <dbReference type="ChEBI" id="CHEBI:58043"/>
        <dbReference type="EC" id="3.1.3.5"/>
    </reaction>
</comment>
<dbReference type="OrthoDB" id="9780815at2"/>
<evidence type="ECO:0000313" key="11">
    <source>
        <dbReference type="EMBL" id="KXK65099.1"/>
    </source>
</evidence>
<dbReference type="NCBIfam" id="TIGR00087">
    <property type="entry name" value="surE"/>
    <property type="match status" value="1"/>
</dbReference>
<evidence type="ECO:0000256" key="3">
    <source>
        <dbReference type="ARBA" id="ARBA00004496"/>
    </source>
</evidence>
<evidence type="ECO:0000256" key="6">
    <source>
        <dbReference type="ARBA" id="ARBA00022723"/>
    </source>
</evidence>
<organism evidence="11 12">
    <name type="scientific">Christensenella minuta</name>
    <dbReference type="NCBI Taxonomy" id="626937"/>
    <lineage>
        <taxon>Bacteria</taxon>
        <taxon>Bacillati</taxon>
        <taxon>Bacillota</taxon>
        <taxon>Clostridia</taxon>
        <taxon>Christensenellales</taxon>
        <taxon>Christensenellaceae</taxon>
        <taxon>Christensenella</taxon>
    </lineage>
</organism>
<evidence type="ECO:0000256" key="7">
    <source>
        <dbReference type="ARBA" id="ARBA00022741"/>
    </source>
</evidence>
<dbReference type="KEGG" id="cmiu:B1H56_03555"/>
<evidence type="ECO:0000256" key="5">
    <source>
        <dbReference type="ARBA" id="ARBA00022490"/>
    </source>
</evidence>
<dbReference type="NCBIfam" id="NF001490">
    <property type="entry name" value="PRK00346.1-4"/>
    <property type="match status" value="1"/>
</dbReference>